<dbReference type="InterPro" id="IPR017850">
    <property type="entry name" value="Alkaline_phosphatase_core_sf"/>
</dbReference>
<dbReference type="InterPro" id="IPR006124">
    <property type="entry name" value="Metalloenzyme"/>
</dbReference>
<dbReference type="PANTHER" id="PTHR31637">
    <property type="entry name" value="2,3-BISPHOSPHOGLYCERATE-INDEPENDENT PHOSPHOGLYCERATE MUTASE"/>
    <property type="match status" value="1"/>
</dbReference>
<dbReference type="Pfam" id="PF01676">
    <property type="entry name" value="Metalloenzyme"/>
    <property type="match status" value="1"/>
</dbReference>
<feature type="non-terminal residue" evidence="2">
    <location>
        <position position="1"/>
    </location>
</feature>
<dbReference type="GO" id="GO:0030145">
    <property type="term" value="F:manganese ion binding"/>
    <property type="evidence" value="ECO:0007669"/>
    <property type="project" value="TreeGrafter"/>
</dbReference>
<evidence type="ECO:0000313" key="2">
    <source>
        <dbReference type="EMBL" id="TSC93375.1"/>
    </source>
</evidence>
<comment type="caution">
    <text evidence="2">The sequence shown here is derived from an EMBL/GenBank/DDBJ whole genome shotgun (WGS) entry which is preliminary data.</text>
</comment>
<evidence type="ECO:0000259" key="1">
    <source>
        <dbReference type="Pfam" id="PF01676"/>
    </source>
</evidence>
<evidence type="ECO:0000313" key="3">
    <source>
        <dbReference type="Proteomes" id="UP000315589"/>
    </source>
</evidence>
<dbReference type="GO" id="GO:0006007">
    <property type="term" value="P:glucose catabolic process"/>
    <property type="evidence" value="ECO:0007669"/>
    <property type="project" value="InterPro"/>
</dbReference>
<dbReference type="GO" id="GO:0004619">
    <property type="term" value="F:phosphoglycerate mutase activity"/>
    <property type="evidence" value="ECO:0007669"/>
    <property type="project" value="InterPro"/>
</dbReference>
<dbReference type="InterPro" id="IPR005995">
    <property type="entry name" value="Pgm_bpd_ind"/>
</dbReference>
<dbReference type="EMBL" id="VMGI01000027">
    <property type="protein sequence ID" value="TSC93375.1"/>
    <property type="molecule type" value="Genomic_DNA"/>
</dbReference>
<proteinExistence type="predicted"/>
<dbReference type="SUPFAM" id="SSF53649">
    <property type="entry name" value="Alkaline phosphatase-like"/>
    <property type="match status" value="1"/>
</dbReference>
<dbReference type="Proteomes" id="UP000315589">
    <property type="component" value="Unassembled WGS sequence"/>
</dbReference>
<dbReference type="PANTHER" id="PTHR31637:SF0">
    <property type="entry name" value="2,3-BISPHOSPHOGLYCERATE-INDEPENDENT PHOSPHOGLYCERATE MUTASE"/>
    <property type="match status" value="1"/>
</dbReference>
<feature type="domain" description="Metalloenzyme" evidence="1">
    <location>
        <begin position="4"/>
        <end position="186"/>
    </location>
</feature>
<reference evidence="2 3" key="1">
    <citation type="submission" date="2017-07" db="EMBL/GenBank/DDBJ databases">
        <title>Mechanisms for carbon and nitrogen cycling indicate functional differentiation within the Candidate Phyla Radiation.</title>
        <authorList>
            <person name="Danczak R.E."/>
            <person name="Johnston M.D."/>
            <person name="Kenah C."/>
            <person name="Slattery M."/>
            <person name="Wrighton K.C."/>
            <person name="Wilkins M.J."/>
        </authorList>
    </citation>
    <scope>NUCLEOTIDE SEQUENCE [LARGE SCALE GENOMIC DNA]</scope>
    <source>
        <strain evidence="2">Licking1014_85</strain>
    </source>
</reference>
<protein>
    <submittedName>
        <fullName evidence="2">Phosphoglycerate mutase</fullName>
    </submittedName>
</protein>
<dbReference type="AlphaFoldDB" id="A0A554LKG7"/>
<sequence length="197" mass="22055">LAVYLSSNNFNQFHIAETEKYAHVTYFFNGLNETQLMGEDRLMVPSIKTTTYRNHPEMSAETIRNELIKAIDSQKYHFLLANFANCDMVGHCGDLESARVAVETVDTQLAYVLDSAIKNYHTVIVTADHGNIEQMLDPKTGEIDTAHTKNPVPFIIVDSDFSKKISLHSGSLCDISPTILKIMGLKIPDEMLGKSLF</sequence>
<name>A0A554LKG7_9BACT</name>
<organism evidence="2 3">
    <name type="scientific">Candidatus Berkelbacteria bacterium Licking1014_85</name>
    <dbReference type="NCBI Taxonomy" id="2017148"/>
    <lineage>
        <taxon>Bacteria</taxon>
        <taxon>Candidatus Berkelbacteria</taxon>
    </lineage>
</organism>
<dbReference type="Gene3D" id="3.40.720.10">
    <property type="entry name" value="Alkaline Phosphatase, subunit A"/>
    <property type="match status" value="1"/>
</dbReference>
<accession>A0A554LKG7</accession>
<gene>
    <name evidence="2" type="ORF">CEN91_238</name>
</gene>